<feature type="domain" description="Protein UNC80 central region" evidence="2">
    <location>
        <begin position="1030"/>
        <end position="1263"/>
    </location>
</feature>
<evidence type="ECO:0008006" key="6">
    <source>
        <dbReference type="Google" id="ProtNLM"/>
    </source>
</evidence>
<feature type="domain" description="Protein UNC80 central region" evidence="2">
    <location>
        <begin position="360"/>
        <end position="419"/>
    </location>
</feature>
<feature type="compositionally biased region" description="Low complexity" evidence="1">
    <location>
        <begin position="1964"/>
        <end position="1994"/>
    </location>
</feature>
<dbReference type="Pfam" id="PF20262">
    <property type="entry name" value="UNC80_C"/>
    <property type="match status" value="3"/>
</dbReference>
<dbReference type="InterPro" id="IPR046460">
    <property type="entry name" value="UNC80_C"/>
</dbReference>
<evidence type="ECO:0000313" key="4">
    <source>
        <dbReference type="EMBL" id="TPP63105.1"/>
    </source>
</evidence>
<feature type="compositionally biased region" description="Polar residues" evidence="1">
    <location>
        <begin position="2329"/>
        <end position="2339"/>
    </location>
</feature>
<feature type="region of interest" description="Disordered" evidence="1">
    <location>
        <begin position="1619"/>
        <end position="1643"/>
    </location>
</feature>
<dbReference type="GO" id="GO:0034703">
    <property type="term" value="C:cation channel complex"/>
    <property type="evidence" value="ECO:0007669"/>
    <property type="project" value="TreeGrafter"/>
</dbReference>
<accession>A0A504YR61</accession>
<dbReference type="PANTHER" id="PTHR31781">
    <property type="entry name" value="UNC80"/>
    <property type="match status" value="1"/>
</dbReference>
<dbReference type="PANTHER" id="PTHR31781:SF1">
    <property type="entry name" value="PROTEIN UNC-80 HOMOLOG"/>
    <property type="match status" value="1"/>
</dbReference>
<dbReference type="OrthoDB" id="5584001at2759"/>
<feature type="compositionally biased region" description="Polar residues" evidence="1">
    <location>
        <begin position="670"/>
        <end position="679"/>
    </location>
</feature>
<evidence type="ECO:0000259" key="2">
    <source>
        <dbReference type="Pfam" id="PF19424"/>
    </source>
</evidence>
<feature type="region of interest" description="Disordered" evidence="1">
    <location>
        <begin position="1648"/>
        <end position="1667"/>
    </location>
</feature>
<organism evidence="4 5">
    <name type="scientific">Fasciola gigantica</name>
    <name type="common">Giant liver fluke</name>
    <dbReference type="NCBI Taxonomy" id="46835"/>
    <lineage>
        <taxon>Eukaryota</taxon>
        <taxon>Metazoa</taxon>
        <taxon>Spiralia</taxon>
        <taxon>Lophotrochozoa</taxon>
        <taxon>Platyhelminthes</taxon>
        <taxon>Trematoda</taxon>
        <taxon>Digenea</taxon>
        <taxon>Plagiorchiida</taxon>
        <taxon>Echinostomata</taxon>
        <taxon>Echinostomatoidea</taxon>
        <taxon>Fasciolidae</taxon>
        <taxon>Fasciola</taxon>
    </lineage>
</organism>
<proteinExistence type="predicted"/>
<feature type="region of interest" description="Disordered" evidence="1">
    <location>
        <begin position="624"/>
        <end position="688"/>
    </location>
</feature>
<feature type="domain" description="Protein UNC80 C-terminal" evidence="3">
    <location>
        <begin position="1553"/>
        <end position="1824"/>
    </location>
</feature>
<evidence type="ECO:0000259" key="3">
    <source>
        <dbReference type="Pfam" id="PF20262"/>
    </source>
</evidence>
<feature type="region of interest" description="Disordered" evidence="1">
    <location>
        <begin position="406"/>
        <end position="459"/>
    </location>
</feature>
<evidence type="ECO:0000313" key="5">
    <source>
        <dbReference type="Proteomes" id="UP000316759"/>
    </source>
</evidence>
<dbReference type="GO" id="GO:0030424">
    <property type="term" value="C:axon"/>
    <property type="evidence" value="ECO:0007669"/>
    <property type="project" value="TreeGrafter"/>
</dbReference>
<protein>
    <recommendedName>
        <fullName evidence="6">Protein unc-80</fullName>
    </recommendedName>
</protein>
<dbReference type="GO" id="GO:0055080">
    <property type="term" value="P:monoatomic cation homeostasis"/>
    <property type="evidence" value="ECO:0007669"/>
    <property type="project" value="TreeGrafter"/>
</dbReference>
<feature type="region of interest" description="Disordered" evidence="1">
    <location>
        <begin position="2451"/>
        <end position="2479"/>
    </location>
</feature>
<feature type="compositionally biased region" description="Low complexity" evidence="1">
    <location>
        <begin position="1282"/>
        <end position="1294"/>
    </location>
</feature>
<feature type="compositionally biased region" description="Low complexity" evidence="1">
    <location>
        <begin position="423"/>
        <end position="440"/>
    </location>
</feature>
<feature type="domain" description="Protein UNC80 central region" evidence="2">
    <location>
        <begin position="150"/>
        <end position="288"/>
    </location>
</feature>
<feature type="compositionally biased region" description="Basic and acidic residues" evidence="1">
    <location>
        <begin position="2225"/>
        <end position="2235"/>
    </location>
</feature>
<feature type="domain" description="Protein UNC80 C-terminal" evidence="3">
    <location>
        <begin position="1914"/>
        <end position="2185"/>
    </location>
</feature>
<feature type="compositionally biased region" description="Basic and acidic residues" evidence="1">
    <location>
        <begin position="807"/>
        <end position="817"/>
    </location>
</feature>
<comment type="caution">
    <text evidence="4">The sequence shown here is derived from an EMBL/GenBank/DDBJ whole genome shotgun (WGS) entry which is preliminary data.</text>
</comment>
<reference evidence="4 5" key="1">
    <citation type="submission" date="2019-04" db="EMBL/GenBank/DDBJ databases">
        <title>Annotation for the trematode Fasciola gigantica.</title>
        <authorList>
            <person name="Choi Y.-J."/>
        </authorList>
    </citation>
    <scope>NUCLEOTIDE SEQUENCE [LARGE SCALE GENOMIC DNA]</scope>
    <source>
        <strain evidence="4">Uganda_cow_1</strain>
    </source>
</reference>
<keyword evidence="5" id="KW-1185">Reference proteome</keyword>
<gene>
    <name evidence="4" type="ORF">FGIG_03319</name>
</gene>
<feature type="region of interest" description="Disordered" evidence="1">
    <location>
        <begin position="2223"/>
        <end position="2264"/>
    </location>
</feature>
<feature type="region of interest" description="Disordered" evidence="1">
    <location>
        <begin position="2313"/>
        <end position="2340"/>
    </location>
</feature>
<feature type="region of interest" description="Disordered" evidence="1">
    <location>
        <begin position="795"/>
        <end position="864"/>
    </location>
</feature>
<dbReference type="InterPro" id="IPR045852">
    <property type="entry name" value="UNC80_central"/>
</dbReference>
<dbReference type="GO" id="GO:0005261">
    <property type="term" value="F:monoatomic cation channel activity"/>
    <property type="evidence" value="ECO:0007669"/>
    <property type="project" value="TreeGrafter"/>
</dbReference>
<feature type="domain" description="Protein UNC80 central region" evidence="2">
    <location>
        <begin position="647"/>
        <end position="793"/>
    </location>
</feature>
<evidence type="ECO:0000256" key="1">
    <source>
        <dbReference type="SAM" id="MobiDB-lite"/>
    </source>
</evidence>
<feature type="compositionally biased region" description="Polar residues" evidence="1">
    <location>
        <begin position="850"/>
        <end position="859"/>
    </location>
</feature>
<feature type="compositionally biased region" description="Polar residues" evidence="1">
    <location>
        <begin position="1632"/>
        <end position="1643"/>
    </location>
</feature>
<feature type="region of interest" description="Disordered" evidence="1">
    <location>
        <begin position="1252"/>
        <end position="1298"/>
    </location>
</feature>
<name>A0A504YR61_FASGI</name>
<feature type="domain" description="Protein UNC80 C-terminal" evidence="3">
    <location>
        <begin position="1425"/>
        <end position="1552"/>
    </location>
</feature>
<dbReference type="Pfam" id="PF19424">
    <property type="entry name" value="UNC80"/>
    <property type="match status" value="4"/>
</dbReference>
<feature type="region of interest" description="Disordered" evidence="1">
    <location>
        <begin position="1878"/>
        <end position="1916"/>
    </location>
</feature>
<dbReference type="STRING" id="46835.A0A504YR61"/>
<dbReference type="EMBL" id="SUNJ01006068">
    <property type="protein sequence ID" value="TPP63105.1"/>
    <property type="molecule type" value="Genomic_DNA"/>
</dbReference>
<sequence>MSLFSDIRQLLMYLREVHGSTFRRNMLVAMMCPIQRACERPQPKLPPNWSRMSTRNSMWLLPRADKRRSSSLFSDGIGDYDLSGPGAGAAPLTKGQRFTSWQALLPRSSVMGRGIRLNSTAGQLFSSDKSTDPLRARGEPELNTTQLVIEHRWVNTPALKEGLRDFAFLMECCEPGTIPEPQLVAALLDLDAPVVARACLLLECANLVHRCNRGEWASWMKFNLPSTYQPGTASAAHVGQRLSPNAGGVNGSGGIPDMMVVKRNAGNLFHAWGEALGSRVRHFVHVMNSNMNQSASNASIVTFTGVAGSGGAVGGGSSHGGAGGSCTGNGATAMAAATPTPTTTSTSDKHRDSIGRLFSVLENEENFLDDASVNPTGESCPYALLAVGVQLLLEITTYLREMHPRLPQASTTEDKHKPSSDQGPDGSTPGTGSISGPSGTKLGSGTDRGLGKLAGSSGPRASFRAARRRLSILMPIFGSGGSVNVEESTAELEDASSAIAEQIAPGRRAIGSRRISFAVFSDNKEGRNSLLGSASSLDRSPDSVKHDFKATVCLDESSDEVRSNQIKDPLNKSLLSKSLLRHRGSGSFKRESPTKQENLGVYGRYGGRFGMRARSNSGEAYTKLLPDAEDPSVSQDTEEDAKQSDTESQRANAKSSKSSKSTAELRPNRAKSQNASSRIRATEDQMRTHTVVRRSVSAALTTRRHRTSSIFSQTNANAGDSINGDQIVCSTNMPWIDPVIEFLNHTNFSCDHQNYCAPNCFERQQHQCRALLNAVNQIYGSDVENSFVKSIERQMGASSGENAARPGAEDSVTRSRSEPPTVKSFDLTDESSDSDPSSRAGSTEDISAGSDGNSYSHNPASGGHLVSKLTTGKYAGARGEFHAVRSHDGLSRLNKSGGGDSDVDLQALLSQRTDSIIPIEIHKPRSTLFSKSSRRKESQFSNLSGRRDSTSLLEKFRLRSSNRGSTNGPTEPDGLGLTSLLGLSVLAGAGAGLLQSASSPGSGGVGLWAMGETSEFEGNGDPCERMNPTRNNFRATNNPELPIQRYLVNQVKNLRSSPFDLLNKSALLLTTQQMTKVLPLAWELLLEPEEDLISSAACFILFCGVRSPATVQDILLAEMQHELPSQRLNAILRFRALWTHRYHVWSRLDEGAPNQLRLPPSIIEFVLPSPTLGYPGYEAPDPVWQIRKGTSAEEVQLKQNEATKTFVTASTSRRKQQQELLVRALAAEAIRRRDARRHFHLTTCPVLERAAIEPAFSKEHRDEGTDDGPNSATGVGPGTVGGAISSNSGAASSSSGGGVGGVGGVCSGSVGVSAGGGGGSGGGSGASSSMQEEFAAAVRRLSVAPINRNLWNQTRNSSWRQGSIPWFRTCAVNHDDEDRGGTHSLFPSQPLQQAQSIFPSALCAATVPLIHLLDDTSVNEQGMAANLPCAKQFNVFDNDIGVAQLVRLQDENKDYQFDDILKDVLEANGIPIGESHSYFLFDERSNIIRNSSHYVRDFYPFKRNHTPKMRLKQLNKEQGLYLLQRNALNLKFQEIGKVLFTNAVLNCTPSSQVILQAILPFILRDLPAICAEENCGTEPKKAEIVAVQKISTTMRQLISTTEFMTRRVEDVRQLNIHAPGGPIERRAEPFRSNLTPSWSQPTSARLISVRSQKDTESPGSRDTWDTAKRGRVGGLLTRVDSLVGESRTGVNVASVTDQPMEPLAASRWNYEPREIILQLACDFLSCCSARLAEMGERQRIPELLDPKSHVRLSELAQSFIKQVPTNPDLLSGTALQRYFLEILPLVEWGHESMRSCKALESLLNRINRTLPKLLENFALRVLIETLKKAVIFDPSGCLPALVRPKPEVHTSHSAWSGISNAVPGRPSLGETLFNTITPETSTTNASVPGRGAGKGRSPNNGEIAAHGGSNPTTNVLMNRHGMMDSPDAIDHGVATRSFKFAAEVVRLIALVLQVMGTPPSQQQQQQQCQKQTSSQQKTQQQQQQQKMLQSNPQSLKHGGKHEVSSGTGLVYATNFRTRTSVISTGVKPSLTLSKSKTPSTNTRLLDPSTVNALSVGERPTKFKAEFAHRLGFLGLKLILVAYSRHASVRLRLLTATLTKLALNGRSGIQLWKFFDFLTTHRPPLFVHLLPFIRFKLGRLQCATPGEQAYQQIVSQKLIGLHLPVPQTTAAVLRELMLELGTIQHDVQVHVFIPSMSTLMIKLHHILHLIKHFTQTQFQELQPTRSTHESVRRLYSTDHSPAVQKRSSRKVKTKLSGLAEESSRQESEVSLLDHANLSNRVDVLASVTSESACSSEQLFDDNGFGLPTSAESILRQSQNVSHRKTRKTSITKSESAQPVPSRSHLAKANFLLSDATFDEQSLGSFTSDELRGPVGPAAAAAIATSLYGSGAPYIHARDKARQELALLVGILPPEVETSTDRRDSSNLDLSLSDQSLINTAASKLDTVARGGTGLAVKSGRPESRTQKAKTPQRASKIDYV</sequence>
<feature type="region of interest" description="Disordered" evidence="1">
    <location>
        <begin position="1964"/>
        <end position="2005"/>
    </location>
</feature>
<dbReference type="Proteomes" id="UP000316759">
    <property type="component" value="Unassembled WGS sequence"/>
</dbReference>